<name>A0A2N5GNJ7_9BACI</name>
<keyword evidence="2" id="KW-0378">Hydrolase</keyword>
<evidence type="ECO:0000313" key="10">
    <source>
        <dbReference type="Proteomes" id="UP000235114"/>
    </source>
</evidence>
<dbReference type="InterPro" id="IPR011545">
    <property type="entry name" value="DEAD/DEAH_box_helicase_dom"/>
</dbReference>
<dbReference type="Proteomes" id="UP000235114">
    <property type="component" value="Unassembled WGS sequence"/>
</dbReference>
<keyword evidence="1" id="KW-0547">Nucleotide-binding</keyword>
<gene>
    <name evidence="7" type="ORF">CU635_08275</name>
    <name evidence="8" type="ORF">CVD25_22725</name>
</gene>
<evidence type="ECO:0000259" key="6">
    <source>
        <dbReference type="PROSITE" id="PS51194"/>
    </source>
</evidence>
<dbReference type="PANTHER" id="PTHR47961">
    <property type="entry name" value="DNA POLYMERASE THETA, PUTATIVE (AFU_ORTHOLOGUE AFUA_1G05260)-RELATED"/>
    <property type="match status" value="1"/>
</dbReference>
<dbReference type="GO" id="GO:0005524">
    <property type="term" value="F:ATP binding"/>
    <property type="evidence" value="ECO:0007669"/>
    <property type="project" value="UniProtKB-KW"/>
</dbReference>
<dbReference type="PROSITE" id="PS51192">
    <property type="entry name" value="HELICASE_ATP_BIND_1"/>
    <property type="match status" value="1"/>
</dbReference>
<dbReference type="AlphaFoldDB" id="A0A2N5GNJ7"/>
<dbReference type="InterPro" id="IPR027417">
    <property type="entry name" value="P-loop_NTPase"/>
</dbReference>
<evidence type="ECO:0000259" key="5">
    <source>
        <dbReference type="PROSITE" id="PS51192"/>
    </source>
</evidence>
<keyword evidence="10" id="KW-1185">Reference proteome</keyword>
<dbReference type="SMART" id="SM00487">
    <property type="entry name" value="DEXDc"/>
    <property type="match status" value="1"/>
</dbReference>
<evidence type="ECO:0008006" key="11">
    <source>
        <dbReference type="Google" id="ProtNLM"/>
    </source>
</evidence>
<keyword evidence="4" id="KW-0067">ATP-binding</keyword>
<dbReference type="Pfam" id="PF00271">
    <property type="entry name" value="Helicase_C"/>
    <property type="match status" value="1"/>
</dbReference>
<dbReference type="SUPFAM" id="SSF52540">
    <property type="entry name" value="P-loop containing nucleoside triphosphate hydrolases"/>
    <property type="match status" value="1"/>
</dbReference>
<sequence>MFDRYAKGRYDIASKLLNNINGEDIRTLMLKITIEVANKRESREFIEDIEDLSTLMALAEALLYRILFDKSLKGEERESAALVCASAYEVLSPQLDSSSEIKIEDYEFLNRLISALLYHISGYDPNASGVVNPLMELLPVSFVDKSTEHQVMLQLCNFSILKMKQVPISLEELVIPEYITGKSLEPYMKEACLYKLNYCLNTLSKEFVVVHRKWNRDINPTLDTLYKHAMQCNQESIALIALLLKMFEENSRERAISTLRNPSPSYILSWEKHMERYLNEGIYLVWPPHKKAIEEGLFQDEINGIISIPTGTGKSLIAEHKIITKLKENKVILYLAPTIALCRQVEKNIAKVINVHQEYQENIFLLDDTDTFDTDDINDGGAVLVLTPEKCVSLIANNKELVEKCNLCVVDEFHNIFNGTRGALLDLLISRIAELSSCQFLIMSALIEESKEIEKWLGKLNDKKLSIVNLKWRPARTLRGFIAHPEISISNALKEAHRCKKKSYTTSVKTQILFCVQDVWEKNKESAYIVDIPQKMNIRFELKKNNRGIEQWNIVGYGNDLSRQIGNYFAADNTVMIFSQGTRHLLGEIEKHKKLGVKSNVVNEFSEAYLVLAKEELGFESELVDGLKFGVGIHTQAIIKEEQEAVEDFFKVTKNGILCATGTLSQGLNLTTSAVVVNTTKQYSEEGGKPLSKSEVINMLGRAGRPGFGQQSLGIVIPQYPATTSEAGFKLDHESISYLERVDGTEKTTSGFLNIAKEIANKELNKEDLDNNFTLITNVLGEPTKTTRKDLIKKTLATQFLEEKEIDSVSIQWKEWYEGFPANKELVLKAAAQSANKVSVIETLLSSIDEEKLRMKLEDTSDEIILECFFKCIQKFDINFIHENIDETFSNHIVMNQFLKTWVNGGTFIELAKVLNEHGVGTLDLTKINRTNRTSVAKSIKISKDGIRNASHIANAYVVLLKLIVYQNRDMPENFLLLSQYIRYGVNNPNALKLRKLGLPRKKAIELSGNLSKDAKINQLIGKWKRNNKIDGLDNTIGLAFLKILK</sequence>
<dbReference type="GO" id="GO:0016787">
    <property type="term" value="F:hydrolase activity"/>
    <property type="evidence" value="ECO:0007669"/>
    <property type="project" value="UniProtKB-KW"/>
</dbReference>
<evidence type="ECO:0000256" key="1">
    <source>
        <dbReference type="ARBA" id="ARBA00022741"/>
    </source>
</evidence>
<dbReference type="InterPro" id="IPR014001">
    <property type="entry name" value="Helicase_ATP-bd"/>
</dbReference>
<comment type="caution">
    <text evidence="7">The sequence shown here is derived from an EMBL/GenBank/DDBJ whole genome shotgun (WGS) entry which is preliminary data.</text>
</comment>
<dbReference type="Proteomes" id="UP000234951">
    <property type="component" value="Unassembled WGS sequence"/>
</dbReference>
<feature type="domain" description="Helicase ATP-binding" evidence="5">
    <location>
        <begin position="295"/>
        <end position="465"/>
    </location>
</feature>
<evidence type="ECO:0000313" key="7">
    <source>
        <dbReference type="EMBL" id="PLR83890.1"/>
    </source>
</evidence>
<reference evidence="7 9" key="1">
    <citation type="submission" date="2017-11" db="EMBL/GenBank/DDBJ databases">
        <title>Comparitive Functional Genomics of Dry Heat Resistant strains isolated from the Viking Spacecraft.</title>
        <authorList>
            <person name="Seuylemezian A."/>
            <person name="Cooper K."/>
            <person name="Vaishampayan P."/>
        </authorList>
    </citation>
    <scope>NUCLEOTIDE SEQUENCE [LARGE SCALE GENOMIC DNA]</scope>
    <source>
        <strain evidence="7 9">M4.6</strain>
    </source>
</reference>
<evidence type="ECO:0000256" key="3">
    <source>
        <dbReference type="ARBA" id="ARBA00022806"/>
    </source>
</evidence>
<dbReference type="SMART" id="SM00490">
    <property type="entry name" value="HELICc"/>
    <property type="match status" value="1"/>
</dbReference>
<keyword evidence="3" id="KW-0347">Helicase</keyword>
<dbReference type="GO" id="GO:0003676">
    <property type="term" value="F:nucleic acid binding"/>
    <property type="evidence" value="ECO:0007669"/>
    <property type="project" value="InterPro"/>
</dbReference>
<dbReference type="OrthoDB" id="143059at2"/>
<dbReference type="InterPro" id="IPR001650">
    <property type="entry name" value="Helicase_C-like"/>
</dbReference>
<evidence type="ECO:0000256" key="4">
    <source>
        <dbReference type="ARBA" id="ARBA00022840"/>
    </source>
</evidence>
<dbReference type="Gene3D" id="3.40.50.300">
    <property type="entry name" value="P-loop containing nucleotide triphosphate hydrolases"/>
    <property type="match status" value="2"/>
</dbReference>
<reference evidence="8 10" key="2">
    <citation type="submission" date="2017-12" db="EMBL/GenBank/DDBJ databases">
        <title>Comparative Functional Genomics of Dry Heat Resistant strains isolated from the Viking Spacecraft.</title>
        <authorList>
            <person name="Seuylemezian A."/>
            <person name="Cooper K."/>
            <person name="Vaishampayan P."/>
        </authorList>
    </citation>
    <scope>NUCLEOTIDE SEQUENCE [LARGE SCALE GENOMIC DNA]</scope>
    <source>
        <strain evidence="8 10">ATCC 29669</strain>
    </source>
</reference>
<dbReference type="PROSITE" id="PS51194">
    <property type="entry name" value="HELICASE_CTER"/>
    <property type="match status" value="1"/>
</dbReference>
<proteinExistence type="predicted"/>
<feature type="domain" description="Helicase C-terminal" evidence="6">
    <location>
        <begin position="581"/>
        <end position="763"/>
    </location>
</feature>
<evidence type="ECO:0000313" key="9">
    <source>
        <dbReference type="Proteomes" id="UP000234951"/>
    </source>
</evidence>
<protein>
    <recommendedName>
        <fullName evidence="11">DEAD/DEAH box helicase</fullName>
    </recommendedName>
</protein>
<evidence type="ECO:0000313" key="8">
    <source>
        <dbReference type="EMBL" id="PLR88428.1"/>
    </source>
</evidence>
<dbReference type="PANTHER" id="PTHR47961:SF6">
    <property type="entry name" value="DNA-DIRECTED DNA POLYMERASE"/>
    <property type="match status" value="1"/>
</dbReference>
<dbReference type="RefSeq" id="WP_101576771.1">
    <property type="nucleotide sequence ID" value="NZ_PGVA01000015.1"/>
</dbReference>
<accession>A0A2N5GNJ7</accession>
<dbReference type="EMBL" id="PGVD01000104">
    <property type="protein sequence ID" value="PLR88428.1"/>
    <property type="molecule type" value="Genomic_DNA"/>
</dbReference>
<organism evidence="7 9">
    <name type="scientific">Bacillus canaveralius</name>
    <dbReference type="NCBI Taxonomy" id="1403243"/>
    <lineage>
        <taxon>Bacteria</taxon>
        <taxon>Bacillati</taxon>
        <taxon>Bacillota</taxon>
        <taxon>Bacilli</taxon>
        <taxon>Bacillales</taxon>
        <taxon>Bacillaceae</taxon>
        <taxon>Bacillus</taxon>
    </lineage>
</organism>
<evidence type="ECO:0000256" key="2">
    <source>
        <dbReference type="ARBA" id="ARBA00022801"/>
    </source>
</evidence>
<dbReference type="EMBL" id="PGVA01000015">
    <property type="protein sequence ID" value="PLR83890.1"/>
    <property type="molecule type" value="Genomic_DNA"/>
</dbReference>
<dbReference type="InterPro" id="IPR050474">
    <property type="entry name" value="Hel308_SKI2-like"/>
</dbReference>
<dbReference type="Pfam" id="PF00270">
    <property type="entry name" value="DEAD"/>
    <property type="match status" value="1"/>
</dbReference>
<dbReference type="GO" id="GO:0004386">
    <property type="term" value="F:helicase activity"/>
    <property type="evidence" value="ECO:0007669"/>
    <property type="project" value="UniProtKB-KW"/>
</dbReference>